<evidence type="ECO:0000256" key="6">
    <source>
        <dbReference type="SAM" id="MobiDB-lite"/>
    </source>
</evidence>
<dbReference type="PANTHER" id="PTHR15725">
    <property type="entry name" value="ZN-FINGER, C-X8-C-X5-C-X3-H TYPE-CONTAINING"/>
    <property type="match status" value="1"/>
</dbReference>
<feature type="compositionally biased region" description="Polar residues" evidence="6">
    <location>
        <begin position="735"/>
        <end position="756"/>
    </location>
</feature>
<accession>A0AAV7QIB2</accession>
<feature type="compositionally biased region" description="Polar residues" evidence="6">
    <location>
        <begin position="596"/>
        <end position="670"/>
    </location>
</feature>
<dbReference type="PROSITE" id="PS50103">
    <property type="entry name" value="ZF_C3H1"/>
    <property type="match status" value="1"/>
</dbReference>
<dbReference type="AlphaFoldDB" id="A0AAV7QIB2"/>
<feature type="domain" description="C3H1-type" evidence="7">
    <location>
        <begin position="2"/>
        <end position="29"/>
    </location>
</feature>
<name>A0AAV7QIB2_PLEWA</name>
<dbReference type="Gene3D" id="4.10.1000.10">
    <property type="entry name" value="Zinc finger, CCCH-type"/>
    <property type="match status" value="1"/>
</dbReference>
<feature type="compositionally biased region" description="Low complexity" evidence="6">
    <location>
        <begin position="986"/>
        <end position="1001"/>
    </location>
</feature>
<feature type="region of interest" description="Disordered" evidence="6">
    <location>
        <begin position="584"/>
        <end position="1044"/>
    </location>
</feature>
<sequence length="1081" mass="118070">MSKAGQDCYFFFYSSCSKGDSCPFRHCEAAIGNETVCTLWQEGRCFRQVCKFRHMEIDKKRSEIPCYWENQLSGCQKANCAFHHTKGRFVDGIFFPPSKTAVSWPEPAVDEVKGIQPSLQQDKLSGLPNTSPQLRGVIKVDHENVPSPTHPPVIINAADDDDDADQFSDHFSEDEVHVQHTRKGVLSPRMRSPSKKGGSINVGIRSMRQSKPKNLTEHANPLGSGTSPSVCTAAVPKQGLPKIEKNIRSVMRTVTLSSNPDEEPRFGLTLSERLEKRKNPFTEALSDEVTGPALKRSLAERLGRKIKSSELSVNEAQKKVHFPRSIKERLGFPSDQSNTETDIAHSPGEIYIKTLEEIRLEKLIQKKQEQDACPKVDGVVGMEDLVKRAQSCIHVKSFIEVLAEKKLRQTEEAERHRVKTESSEMVNNTGNDSQGLAVQVNLKSDDNNVQTVEAAQKRRSIERVRVKTLEEIRREKALRLRKSGESARNGASQAEPATRGRRLLLSNKPAGGKDDKLKVEMSVPAALQASAGGDALQECVELGASDTSPKVLVKSFEEIMREKRRRKQQETAVQLLKEHTQLSVLEGGAPKENFEESLSTSAKDSATTLRMQQVRPQRSLQGKTPNQLPGMQQISSPLQGLQTSPVRSMQPLRTKSRLQVSSPAKSQEPSSPVKLQEQSLLGKSQEPSSSMNFNQPLSPVKTDHPSSLVKPHQPSSLGKSLPDKHKQLSLLVKPQQPSSPVKPIQPSSQLKAQQPLSPMKPQKPSSPVTFQQPSSPVHAHQLSLLVRPQQPSSPVRSPQSTSPTIAQQSCSPVSSSQHLPLVLKDVKGDKPSLPDKLDQRALSVHVEQPSTSLSVQQPSQDESKQSSTVRSKDLSPVRQLETLTGLQETTDVMSSEEGFSSADAPADKAAKSKGKPKASVKPSVGRKQVPVKGPQKRKGGKSKPTAVAAVKPMSPSFPTDEPPAKKAAQAVGDTSDPVTEQEKTTGAGAEASDDSAASLEAMQAVPNPATELASPTPSPASVKTRRSSSSAPKTPLPAEDDFEKLMWELSGGRMEEEAEIDLDAGKDEDDLLLELSEMIDS</sequence>
<protein>
    <recommendedName>
        <fullName evidence="7">C3H1-type domain-containing protein</fullName>
    </recommendedName>
</protein>
<keyword evidence="1 5" id="KW-0479">Metal-binding</keyword>
<feature type="compositionally biased region" description="Polar residues" evidence="6">
    <location>
        <begin position="676"/>
        <end position="697"/>
    </location>
</feature>
<keyword evidence="4 5" id="KW-0862">Zinc</keyword>
<dbReference type="SMART" id="SM00356">
    <property type="entry name" value="ZnF_C3H1"/>
    <property type="match status" value="3"/>
</dbReference>
<feature type="compositionally biased region" description="Polar residues" evidence="6">
    <location>
        <begin position="1013"/>
        <end position="1032"/>
    </location>
</feature>
<feature type="region of interest" description="Disordered" evidence="6">
    <location>
        <begin position="181"/>
        <end position="201"/>
    </location>
</feature>
<evidence type="ECO:0000256" key="2">
    <source>
        <dbReference type="ARBA" id="ARBA00022737"/>
    </source>
</evidence>
<feature type="compositionally biased region" description="Low complexity" evidence="6">
    <location>
        <begin position="786"/>
        <end position="804"/>
    </location>
</feature>
<dbReference type="InterPro" id="IPR041686">
    <property type="entry name" value="Znf-CCCH_3"/>
</dbReference>
<feature type="zinc finger region" description="C3H1-type" evidence="5">
    <location>
        <begin position="2"/>
        <end position="29"/>
    </location>
</feature>
<proteinExistence type="predicted"/>
<evidence type="ECO:0000256" key="1">
    <source>
        <dbReference type="ARBA" id="ARBA00022723"/>
    </source>
</evidence>
<dbReference type="EMBL" id="JANPWB010000010">
    <property type="protein sequence ID" value="KAJ1138043.1"/>
    <property type="molecule type" value="Genomic_DNA"/>
</dbReference>
<dbReference type="GO" id="GO:0016973">
    <property type="term" value="P:poly(A)+ mRNA export from nucleus"/>
    <property type="evidence" value="ECO:0007669"/>
    <property type="project" value="TreeGrafter"/>
</dbReference>
<organism evidence="8 9">
    <name type="scientific">Pleurodeles waltl</name>
    <name type="common">Iberian ribbed newt</name>
    <dbReference type="NCBI Taxonomy" id="8319"/>
    <lineage>
        <taxon>Eukaryota</taxon>
        <taxon>Metazoa</taxon>
        <taxon>Chordata</taxon>
        <taxon>Craniata</taxon>
        <taxon>Vertebrata</taxon>
        <taxon>Euteleostomi</taxon>
        <taxon>Amphibia</taxon>
        <taxon>Batrachia</taxon>
        <taxon>Caudata</taxon>
        <taxon>Salamandroidea</taxon>
        <taxon>Salamandridae</taxon>
        <taxon>Pleurodelinae</taxon>
        <taxon>Pleurodeles</taxon>
    </lineage>
</organism>
<gene>
    <name evidence="8" type="ORF">NDU88_004434</name>
</gene>
<feature type="compositionally biased region" description="Polar residues" evidence="6">
    <location>
        <begin position="805"/>
        <end position="818"/>
    </location>
</feature>
<dbReference type="Proteomes" id="UP001066276">
    <property type="component" value="Chromosome 6"/>
</dbReference>
<feature type="compositionally biased region" description="Low complexity" evidence="6">
    <location>
        <begin position="879"/>
        <end position="890"/>
    </location>
</feature>
<feature type="compositionally biased region" description="Polar residues" evidence="6">
    <location>
        <begin position="848"/>
        <end position="869"/>
    </location>
</feature>
<dbReference type="Pfam" id="PF15663">
    <property type="entry name" value="zf-CCCH_3"/>
    <property type="match status" value="1"/>
</dbReference>
<feature type="compositionally biased region" description="Polar residues" evidence="6">
    <location>
        <begin position="423"/>
        <end position="432"/>
    </location>
</feature>
<keyword evidence="2" id="KW-0677">Repeat</keyword>
<evidence type="ECO:0000313" key="9">
    <source>
        <dbReference type="Proteomes" id="UP001066276"/>
    </source>
</evidence>
<feature type="compositionally biased region" description="Basic and acidic residues" evidence="6">
    <location>
        <begin position="824"/>
        <end position="839"/>
    </location>
</feature>
<evidence type="ECO:0000256" key="5">
    <source>
        <dbReference type="PROSITE-ProRule" id="PRU00723"/>
    </source>
</evidence>
<keyword evidence="9" id="KW-1185">Reference proteome</keyword>
<evidence type="ECO:0000259" key="7">
    <source>
        <dbReference type="PROSITE" id="PS50103"/>
    </source>
</evidence>
<comment type="caution">
    <text evidence="8">The sequence shown here is derived from an EMBL/GenBank/DDBJ whole genome shotgun (WGS) entry which is preliminary data.</text>
</comment>
<dbReference type="InterPro" id="IPR000571">
    <property type="entry name" value="Znf_CCCH"/>
</dbReference>
<feature type="compositionally biased region" description="Polar residues" evidence="6">
    <location>
        <begin position="763"/>
        <end position="775"/>
    </location>
</feature>
<dbReference type="GO" id="GO:0008270">
    <property type="term" value="F:zinc ion binding"/>
    <property type="evidence" value="ECO:0007669"/>
    <property type="project" value="UniProtKB-KW"/>
</dbReference>
<dbReference type="FunFam" id="4.10.1000.10:FF:000024">
    <property type="entry name" value="Zinc finger CCCH domain-containing protein 11A"/>
    <property type="match status" value="1"/>
</dbReference>
<feature type="region of interest" description="Disordered" evidence="6">
    <location>
        <begin position="480"/>
        <end position="515"/>
    </location>
</feature>
<dbReference type="PANTHER" id="PTHR15725:SF14">
    <property type="entry name" value="ZINC FINGER CCCH DOMAIN-CONTAINING PROTEIN 11A"/>
    <property type="match status" value="1"/>
</dbReference>
<reference evidence="8" key="1">
    <citation type="journal article" date="2022" name="bioRxiv">
        <title>Sequencing and chromosome-scale assembly of the giantPleurodeles waltlgenome.</title>
        <authorList>
            <person name="Brown T."/>
            <person name="Elewa A."/>
            <person name="Iarovenko S."/>
            <person name="Subramanian E."/>
            <person name="Araus A.J."/>
            <person name="Petzold A."/>
            <person name="Susuki M."/>
            <person name="Suzuki K.-i.T."/>
            <person name="Hayashi T."/>
            <person name="Toyoda A."/>
            <person name="Oliveira C."/>
            <person name="Osipova E."/>
            <person name="Leigh N.D."/>
            <person name="Simon A."/>
            <person name="Yun M.H."/>
        </authorList>
    </citation>
    <scope>NUCLEOTIDE SEQUENCE</scope>
    <source>
        <strain evidence="8">20211129_DDA</strain>
        <tissue evidence="8">Liver</tissue>
    </source>
</reference>
<evidence type="ECO:0000256" key="3">
    <source>
        <dbReference type="ARBA" id="ARBA00022771"/>
    </source>
</evidence>
<evidence type="ECO:0000256" key="4">
    <source>
        <dbReference type="ARBA" id="ARBA00022833"/>
    </source>
</evidence>
<evidence type="ECO:0000313" key="8">
    <source>
        <dbReference type="EMBL" id="KAJ1138043.1"/>
    </source>
</evidence>
<feature type="compositionally biased region" description="Basic and acidic residues" evidence="6">
    <location>
        <begin position="413"/>
        <end position="422"/>
    </location>
</feature>
<feature type="region of interest" description="Disordered" evidence="6">
    <location>
        <begin position="413"/>
        <end position="432"/>
    </location>
</feature>
<keyword evidence="3 5" id="KW-0863">Zinc-finger</keyword>